<accession>G6XL26</accession>
<dbReference type="EMBL" id="AGQV01000010">
    <property type="protein sequence ID" value="EHH67454.1"/>
    <property type="molecule type" value="Genomic_DNA"/>
</dbReference>
<name>G6XL26_9PROT</name>
<evidence type="ECO:0000313" key="2">
    <source>
        <dbReference type="Proteomes" id="UP000004949"/>
    </source>
</evidence>
<comment type="caution">
    <text evidence="1">The sequence shown here is derived from an EMBL/GenBank/DDBJ whole genome shotgun (WGS) entry which is preliminary data.</text>
</comment>
<reference evidence="1 2" key="1">
    <citation type="submission" date="2011-10" db="EMBL/GenBank/DDBJ databases">
        <title>Genome sequence of Gluconobacter morbifer G707, isolated from Drosophila gut.</title>
        <authorList>
            <person name="Lee W.-J."/>
            <person name="Kim E.-K."/>
        </authorList>
    </citation>
    <scope>NUCLEOTIDE SEQUENCE [LARGE SCALE GENOMIC DNA]</scope>
    <source>
        <strain evidence="1 2">G707</strain>
    </source>
</reference>
<evidence type="ECO:0000313" key="1">
    <source>
        <dbReference type="EMBL" id="EHH67454.1"/>
    </source>
</evidence>
<dbReference type="AlphaFoldDB" id="G6XL26"/>
<proteinExistence type="predicted"/>
<dbReference type="Proteomes" id="UP000004949">
    <property type="component" value="Unassembled WGS sequence"/>
</dbReference>
<gene>
    <name evidence="1" type="ORF">GMO_24490</name>
</gene>
<keyword evidence="2" id="KW-1185">Reference proteome</keyword>
<protein>
    <submittedName>
        <fullName evidence="1">Uncharacterized protein</fullName>
    </submittedName>
</protein>
<sequence>MEALKLLAQETLKSGSTPAKVIVWPPKEQLLTLLMNG</sequence>
<organism evidence="1 2">
    <name type="scientific">Gluconobacter morbifer G707</name>
    <dbReference type="NCBI Taxonomy" id="1088869"/>
    <lineage>
        <taxon>Bacteria</taxon>
        <taxon>Pseudomonadati</taxon>
        <taxon>Pseudomonadota</taxon>
        <taxon>Alphaproteobacteria</taxon>
        <taxon>Acetobacterales</taxon>
        <taxon>Acetobacteraceae</taxon>
        <taxon>Gluconobacter</taxon>
    </lineage>
</organism>